<protein>
    <submittedName>
        <fullName evidence="2">Uncharacterized protein</fullName>
    </submittedName>
</protein>
<organism evidence="2 3">
    <name type="scientific">Drosophila virilis</name>
    <name type="common">Fruit fly</name>
    <dbReference type="NCBI Taxonomy" id="7244"/>
    <lineage>
        <taxon>Eukaryota</taxon>
        <taxon>Metazoa</taxon>
        <taxon>Ecdysozoa</taxon>
        <taxon>Arthropoda</taxon>
        <taxon>Hexapoda</taxon>
        <taxon>Insecta</taxon>
        <taxon>Pterygota</taxon>
        <taxon>Neoptera</taxon>
        <taxon>Endopterygota</taxon>
        <taxon>Diptera</taxon>
        <taxon>Brachycera</taxon>
        <taxon>Muscomorpha</taxon>
        <taxon>Ephydroidea</taxon>
        <taxon>Drosophilidae</taxon>
        <taxon>Drosophila</taxon>
    </lineage>
</organism>
<evidence type="ECO:0000313" key="3">
    <source>
        <dbReference type="Proteomes" id="UP000008792"/>
    </source>
</evidence>
<dbReference type="KEGG" id="dvi:6628833"/>
<gene>
    <name evidence="2" type="primary">Dvir\GJ17348</name>
    <name evidence="2" type="ORF">Dvir_GJ17348</name>
</gene>
<keyword evidence="3" id="KW-1185">Reference proteome</keyword>
<feature type="compositionally biased region" description="Basic and acidic residues" evidence="1">
    <location>
        <begin position="541"/>
        <end position="565"/>
    </location>
</feature>
<dbReference type="OrthoDB" id="7871858at2759"/>
<evidence type="ECO:0000256" key="1">
    <source>
        <dbReference type="SAM" id="MobiDB-lite"/>
    </source>
</evidence>
<feature type="region of interest" description="Disordered" evidence="1">
    <location>
        <begin position="423"/>
        <end position="630"/>
    </location>
</feature>
<dbReference type="AlphaFoldDB" id="B4LUP3"/>
<dbReference type="STRING" id="7244.B4LUP3"/>
<feature type="compositionally biased region" description="Basic residues" evidence="1">
    <location>
        <begin position="610"/>
        <end position="624"/>
    </location>
</feature>
<dbReference type="InParanoid" id="B4LUP3"/>
<accession>B4LUP3</accession>
<sequence>MRRQQSAPLSQEEPTQKIPNLAQLTPYDVMRMQNCKGYKFRKSEMYPSIRPPVSQCNPSKTIAWFSKTMDANGCGCVDTQLLNRKYKSSTIENAELVSKNVLTGTGKNMFHLCKMNNQRRQQTQNTPERGINNMLDWSKVTPYDFMRMQNCKTFKILKCETYPSIKPPISQCSTTQTAEWLADVVEDAGCGRYFDMEQDDVMDVWRESPNKQTLSYYGVASAHPQPEALMFNRVIARSLEKATAVKPASRKPEATKPQIMPYTSWPCGKFLLNRQLLQAKVTNMPTVQKKLDPSEAFTLLHCPKPTETEHPFLESQPKVALTSALDMDRPVPKPKHGLRRKHKYCELQCHIPENKCTDYEWRKYKQDPKPIEAAFEKEIEEMEKGEPEPRNYDELYSHLVTCFETEDKDPLCDYYEKCCMPPAKHAPEVPSHGGSRVPEKGIHRRPPQVPDGAPEKPVGHKPKIPKPPSLVGTETGDGKQPEPPEKPVKEKPIKEKPVKPVKEKEEKPEKEKPEKPVKEKPQKPVKEKPAPSGTSEADYPPEEKKPAKEGKFPQKPDKPGKKTPEVEPPPTEQPEIVPEDQQPPTPVPSTRPELPKQPMRPEKPTEGKKKPPKRHPKKPQKPKRVPPVTDPCDPVNDCPCEICEFMKRRQKESDTPLIRQLKQEEKRRQLRDYYKRMCHREYLKWRKPEYHAPQHKCDGIVCDNFFCRNPKLGEYCECLDAMQKLQKMLGPKHCIVKNELIFNVEDLRRRICRRFCDCL</sequence>
<dbReference type="Proteomes" id="UP000008792">
    <property type="component" value="Unassembled WGS sequence"/>
</dbReference>
<reference evidence="2 3" key="1">
    <citation type="journal article" date="2007" name="Nature">
        <title>Evolution of genes and genomes on the Drosophila phylogeny.</title>
        <authorList>
            <consortium name="Drosophila 12 Genomes Consortium"/>
            <person name="Clark A.G."/>
            <person name="Eisen M.B."/>
            <person name="Smith D.R."/>
            <person name="Bergman C.M."/>
            <person name="Oliver B."/>
            <person name="Markow T.A."/>
            <person name="Kaufman T.C."/>
            <person name="Kellis M."/>
            <person name="Gelbart W."/>
            <person name="Iyer V.N."/>
            <person name="Pollard D.A."/>
            <person name="Sackton T.B."/>
            <person name="Larracuente A.M."/>
            <person name="Singh N.D."/>
            <person name="Abad J.P."/>
            <person name="Abt D.N."/>
            <person name="Adryan B."/>
            <person name="Aguade M."/>
            <person name="Akashi H."/>
            <person name="Anderson W.W."/>
            <person name="Aquadro C.F."/>
            <person name="Ardell D.H."/>
            <person name="Arguello R."/>
            <person name="Artieri C.G."/>
            <person name="Barbash D.A."/>
            <person name="Barker D."/>
            <person name="Barsanti P."/>
            <person name="Batterham P."/>
            <person name="Batzoglou S."/>
            <person name="Begun D."/>
            <person name="Bhutkar A."/>
            <person name="Blanco E."/>
            <person name="Bosak S.A."/>
            <person name="Bradley R.K."/>
            <person name="Brand A.D."/>
            <person name="Brent M.R."/>
            <person name="Brooks A.N."/>
            <person name="Brown R.H."/>
            <person name="Butlin R.K."/>
            <person name="Caggese C."/>
            <person name="Calvi B.R."/>
            <person name="Bernardo de Carvalho A."/>
            <person name="Caspi A."/>
            <person name="Castrezana S."/>
            <person name="Celniker S.E."/>
            <person name="Chang J.L."/>
            <person name="Chapple C."/>
            <person name="Chatterji S."/>
            <person name="Chinwalla A."/>
            <person name="Civetta A."/>
            <person name="Clifton S.W."/>
            <person name="Comeron J.M."/>
            <person name="Costello J.C."/>
            <person name="Coyne J.A."/>
            <person name="Daub J."/>
            <person name="David R.G."/>
            <person name="Delcher A.L."/>
            <person name="Delehaunty K."/>
            <person name="Do C.B."/>
            <person name="Ebling H."/>
            <person name="Edwards K."/>
            <person name="Eickbush T."/>
            <person name="Evans J.D."/>
            <person name="Filipski A."/>
            <person name="Findeiss S."/>
            <person name="Freyhult E."/>
            <person name="Fulton L."/>
            <person name="Fulton R."/>
            <person name="Garcia A.C."/>
            <person name="Gardiner A."/>
            <person name="Garfield D.A."/>
            <person name="Garvin B.E."/>
            <person name="Gibson G."/>
            <person name="Gilbert D."/>
            <person name="Gnerre S."/>
            <person name="Godfrey J."/>
            <person name="Good R."/>
            <person name="Gotea V."/>
            <person name="Gravely B."/>
            <person name="Greenberg A.J."/>
            <person name="Griffiths-Jones S."/>
            <person name="Gross S."/>
            <person name="Guigo R."/>
            <person name="Gustafson E.A."/>
            <person name="Haerty W."/>
            <person name="Hahn M.W."/>
            <person name="Halligan D.L."/>
            <person name="Halpern A.L."/>
            <person name="Halter G.M."/>
            <person name="Han M.V."/>
            <person name="Heger A."/>
            <person name="Hillier L."/>
            <person name="Hinrichs A.S."/>
            <person name="Holmes I."/>
            <person name="Hoskins R.A."/>
            <person name="Hubisz M.J."/>
            <person name="Hultmark D."/>
            <person name="Huntley M.A."/>
            <person name="Jaffe D.B."/>
            <person name="Jagadeeshan S."/>
            <person name="Jeck W.R."/>
            <person name="Johnson J."/>
            <person name="Jones C.D."/>
            <person name="Jordan W.C."/>
            <person name="Karpen G.H."/>
            <person name="Kataoka E."/>
            <person name="Keightley P.D."/>
            <person name="Kheradpour P."/>
            <person name="Kirkness E.F."/>
            <person name="Koerich L.B."/>
            <person name="Kristiansen K."/>
            <person name="Kudrna D."/>
            <person name="Kulathinal R.J."/>
            <person name="Kumar S."/>
            <person name="Kwok R."/>
            <person name="Lander E."/>
            <person name="Langley C.H."/>
            <person name="Lapoint R."/>
            <person name="Lazzaro B.P."/>
            <person name="Lee S.J."/>
            <person name="Levesque L."/>
            <person name="Li R."/>
            <person name="Lin C.F."/>
            <person name="Lin M.F."/>
            <person name="Lindblad-Toh K."/>
            <person name="Llopart A."/>
            <person name="Long M."/>
            <person name="Low L."/>
            <person name="Lozovsky E."/>
            <person name="Lu J."/>
            <person name="Luo M."/>
            <person name="Machado C.A."/>
            <person name="Makalowski W."/>
            <person name="Marzo M."/>
            <person name="Matsuda M."/>
            <person name="Matzkin L."/>
            <person name="McAllister B."/>
            <person name="McBride C.S."/>
            <person name="McKernan B."/>
            <person name="McKernan K."/>
            <person name="Mendez-Lago M."/>
            <person name="Minx P."/>
            <person name="Mollenhauer M.U."/>
            <person name="Montooth K."/>
            <person name="Mount S.M."/>
            <person name="Mu X."/>
            <person name="Myers E."/>
            <person name="Negre B."/>
            <person name="Newfeld S."/>
            <person name="Nielsen R."/>
            <person name="Noor M.A."/>
            <person name="O'Grady P."/>
            <person name="Pachter L."/>
            <person name="Papaceit M."/>
            <person name="Parisi M.J."/>
            <person name="Parisi M."/>
            <person name="Parts L."/>
            <person name="Pedersen J.S."/>
            <person name="Pesole G."/>
            <person name="Phillippy A.M."/>
            <person name="Ponting C.P."/>
            <person name="Pop M."/>
            <person name="Porcelli D."/>
            <person name="Powell J.R."/>
            <person name="Prohaska S."/>
            <person name="Pruitt K."/>
            <person name="Puig M."/>
            <person name="Quesneville H."/>
            <person name="Ram K.R."/>
            <person name="Rand D."/>
            <person name="Rasmussen M.D."/>
            <person name="Reed L.K."/>
            <person name="Reenan R."/>
            <person name="Reily A."/>
            <person name="Remington K.A."/>
            <person name="Rieger T.T."/>
            <person name="Ritchie M.G."/>
            <person name="Robin C."/>
            <person name="Rogers Y.H."/>
            <person name="Rohde C."/>
            <person name="Rozas J."/>
            <person name="Rubenfield M.J."/>
            <person name="Ruiz A."/>
            <person name="Russo S."/>
            <person name="Salzberg S.L."/>
            <person name="Sanchez-Gracia A."/>
            <person name="Saranga D.J."/>
            <person name="Sato H."/>
            <person name="Schaeffer S.W."/>
            <person name="Schatz M.C."/>
            <person name="Schlenke T."/>
            <person name="Schwartz R."/>
            <person name="Segarra C."/>
            <person name="Singh R.S."/>
            <person name="Sirot L."/>
            <person name="Sirota M."/>
            <person name="Sisneros N.B."/>
            <person name="Smith C.D."/>
            <person name="Smith T.F."/>
            <person name="Spieth J."/>
            <person name="Stage D.E."/>
            <person name="Stark A."/>
            <person name="Stephan W."/>
            <person name="Strausberg R.L."/>
            <person name="Strempel S."/>
            <person name="Sturgill D."/>
            <person name="Sutton G."/>
            <person name="Sutton G.G."/>
            <person name="Tao W."/>
            <person name="Teichmann S."/>
            <person name="Tobari Y.N."/>
            <person name="Tomimura Y."/>
            <person name="Tsolas J.M."/>
            <person name="Valente V.L."/>
            <person name="Venter E."/>
            <person name="Venter J.C."/>
            <person name="Vicario S."/>
            <person name="Vieira F.G."/>
            <person name="Vilella A.J."/>
            <person name="Villasante A."/>
            <person name="Walenz B."/>
            <person name="Wang J."/>
            <person name="Wasserman M."/>
            <person name="Watts T."/>
            <person name="Wilson D."/>
            <person name="Wilson R.K."/>
            <person name="Wing R.A."/>
            <person name="Wolfner M.F."/>
            <person name="Wong A."/>
            <person name="Wong G.K."/>
            <person name="Wu C.I."/>
            <person name="Wu G."/>
            <person name="Yamamoto D."/>
            <person name="Yang H.P."/>
            <person name="Yang S.P."/>
            <person name="Yorke J.A."/>
            <person name="Yoshida K."/>
            <person name="Zdobnov E."/>
            <person name="Zhang P."/>
            <person name="Zhang Y."/>
            <person name="Zimin A.V."/>
            <person name="Baldwin J."/>
            <person name="Abdouelleil A."/>
            <person name="Abdulkadir J."/>
            <person name="Abebe A."/>
            <person name="Abera B."/>
            <person name="Abreu J."/>
            <person name="Acer S.C."/>
            <person name="Aftuck L."/>
            <person name="Alexander A."/>
            <person name="An P."/>
            <person name="Anderson E."/>
            <person name="Anderson S."/>
            <person name="Arachi H."/>
            <person name="Azer M."/>
            <person name="Bachantsang P."/>
            <person name="Barry A."/>
            <person name="Bayul T."/>
            <person name="Berlin A."/>
            <person name="Bessette D."/>
            <person name="Bloom T."/>
            <person name="Blye J."/>
            <person name="Boguslavskiy L."/>
            <person name="Bonnet C."/>
            <person name="Boukhgalter B."/>
            <person name="Bourzgui I."/>
            <person name="Brown A."/>
            <person name="Cahill P."/>
            <person name="Channer S."/>
            <person name="Cheshatsang Y."/>
            <person name="Chuda L."/>
            <person name="Citroen M."/>
            <person name="Collymore A."/>
            <person name="Cooke P."/>
            <person name="Costello M."/>
            <person name="D'Aco K."/>
            <person name="Daza R."/>
            <person name="De Haan G."/>
            <person name="DeGray S."/>
            <person name="DeMaso C."/>
            <person name="Dhargay N."/>
            <person name="Dooley K."/>
            <person name="Dooley E."/>
            <person name="Doricent M."/>
            <person name="Dorje P."/>
            <person name="Dorjee K."/>
            <person name="Dupes A."/>
            <person name="Elong R."/>
            <person name="Falk J."/>
            <person name="Farina A."/>
            <person name="Faro S."/>
            <person name="Ferguson D."/>
            <person name="Fisher S."/>
            <person name="Foley C.D."/>
            <person name="Franke A."/>
            <person name="Friedrich D."/>
            <person name="Gadbois L."/>
            <person name="Gearin G."/>
            <person name="Gearin C.R."/>
            <person name="Giannoukos G."/>
            <person name="Goode T."/>
            <person name="Graham J."/>
            <person name="Grandbois E."/>
            <person name="Grewal S."/>
            <person name="Gyaltsen K."/>
            <person name="Hafez N."/>
            <person name="Hagos B."/>
            <person name="Hall J."/>
            <person name="Henson C."/>
            <person name="Hollinger A."/>
            <person name="Honan T."/>
            <person name="Huard M.D."/>
            <person name="Hughes L."/>
            <person name="Hurhula B."/>
            <person name="Husby M.E."/>
            <person name="Kamat A."/>
            <person name="Kanga B."/>
            <person name="Kashin S."/>
            <person name="Khazanovich D."/>
            <person name="Kisner P."/>
            <person name="Lance K."/>
            <person name="Lara M."/>
            <person name="Lee W."/>
            <person name="Lennon N."/>
            <person name="Letendre F."/>
            <person name="LeVine R."/>
            <person name="Lipovsky A."/>
            <person name="Liu X."/>
            <person name="Liu J."/>
            <person name="Liu S."/>
            <person name="Lokyitsang T."/>
            <person name="Lokyitsang Y."/>
            <person name="Lubonja R."/>
            <person name="Lui A."/>
            <person name="MacDonald P."/>
            <person name="Magnisalis V."/>
            <person name="Maru K."/>
            <person name="Matthews C."/>
            <person name="McCusker W."/>
            <person name="McDonough S."/>
            <person name="Mehta T."/>
            <person name="Meldrim J."/>
            <person name="Meneus L."/>
            <person name="Mihai O."/>
            <person name="Mihalev A."/>
            <person name="Mihova T."/>
            <person name="Mittelman R."/>
            <person name="Mlenga V."/>
            <person name="Montmayeur A."/>
            <person name="Mulrain L."/>
            <person name="Navidi A."/>
            <person name="Naylor J."/>
            <person name="Negash T."/>
            <person name="Nguyen T."/>
            <person name="Nguyen N."/>
            <person name="Nicol R."/>
            <person name="Norbu C."/>
            <person name="Norbu N."/>
            <person name="Novod N."/>
            <person name="O'Neill B."/>
            <person name="Osman S."/>
            <person name="Markiewicz E."/>
            <person name="Oyono O.L."/>
            <person name="Patti C."/>
            <person name="Phunkhang P."/>
            <person name="Pierre F."/>
            <person name="Priest M."/>
            <person name="Raghuraman S."/>
            <person name="Rege F."/>
            <person name="Reyes R."/>
            <person name="Rise C."/>
            <person name="Rogov P."/>
            <person name="Ross K."/>
            <person name="Ryan E."/>
            <person name="Settipalli S."/>
            <person name="Shea T."/>
            <person name="Sherpa N."/>
            <person name="Shi L."/>
            <person name="Shih D."/>
            <person name="Sparrow T."/>
            <person name="Spaulding J."/>
            <person name="Stalker J."/>
            <person name="Stange-Thomann N."/>
            <person name="Stavropoulos S."/>
            <person name="Stone C."/>
            <person name="Strader C."/>
            <person name="Tesfaye S."/>
            <person name="Thomson T."/>
            <person name="Thoulutsang Y."/>
            <person name="Thoulutsang D."/>
            <person name="Topham K."/>
            <person name="Topping I."/>
            <person name="Tsamla T."/>
            <person name="Vassiliev H."/>
            <person name="Vo A."/>
            <person name="Wangchuk T."/>
            <person name="Wangdi T."/>
            <person name="Weiand M."/>
            <person name="Wilkinson J."/>
            <person name="Wilson A."/>
            <person name="Yadav S."/>
            <person name="Young G."/>
            <person name="Yu Q."/>
            <person name="Zembek L."/>
            <person name="Zhong D."/>
            <person name="Zimmer A."/>
            <person name="Zwirko Z."/>
            <person name="Jaffe D.B."/>
            <person name="Alvarez P."/>
            <person name="Brockman W."/>
            <person name="Butler J."/>
            <person name="Chin C."/>
            <person name="Gnerre S."/>
            <person name="Grabherr M."/>
            <person name="Kleber M."/>
            <person name="Mauceli E."/>
            <person name="MacCallum I."/>
        </authorList>
    </citation>
    <scope>NUCLEOTIDE SEQUENCE [LARGE SCALE GENOMIC DNA]</scope>
    <source>
        <strain evidence="3">Tucson 15010-1051.87</strain>
    </source>
</reference>
<dbReference type="EMBL" id="CH940649">
    <property type="protein sequence ID" value="EDW64229.2"/>
    <property type="molecule type" value="Genomic_DNA"/>
</dbReference>
<evidence type="ECO:0000313" key="2">
    <source>
        <dbReference type="EMBL" id="EDW64229.2"/>
    </source>
</evidence>
<dbReference type="eggNOG" id="ENOG502QV05">
    <property type="taxonomic scope" value="Eukaryota"/>
</dbReference>
<proteinExistence type="predicted"/>
<feature type="compositionally biased region" description="Basic and acidic residues" evidence="1">
    <location>
        <begin position="599"/>
        <end position="609"/>
    </location>
</feature>
<feature type="compositionally biased region" description="Basic and acidic residues" evidence="1">
    <location>
        <begin position="476"/>
        <end position="529"/>
    </location>
</feature>
<dbReference type="HOGENOM" id="CLU_017142_0_0_1"/>
<name>B4LUP3_DROVI</name>